<protein>
    <submittedName>
        <fullName evidence="2">Uncharacterized protein</fullName>
    </submittedName>
</protein>
<feature type="chain" id="PRO_5002871057" evidence="1">
    <location>
        <begin position="26"/>
        <end position="244"/>
    </location>
</feature>
<dbReference type="HOGENOM" id="CLU_072328_0_0_3"/>
<dbReference type="EMBL" id="CP001344">
    <property type="protein sequence ID" value="ACL43665.1"/>
    <property type="molecule type" value="Genomic_DNA"/>
</dbReference>
<keyword evidence="1" id="KW-0732">Signal</keyword>
<dbReference type="AlphaFoldDB" id="B8HMQ0"/>
<dbReference type="KEGG" id="cyn:Cyan7425_1288"/>
<dbReference type="eggNOG" id="ENOG50332FX">
    <property type="taxonomic scope" value="Bacteria"/>
</dbReference>
<organism evidence="2">
    <name type="scientific">Cyanothece sp. (strain PCC 7425 / ATCC 29141)</name>
    <dbReference type="NCBI Taxonomy" id="395961"/>
    <lineage>
        <taxon>Bacteria</taxon>
        <taxon>Bacillati</taxon>
        <taxon>Cyanobacteriota</taxon>
        <taxon>Cyanophyceae</taxon>
        <taxon>Gomontiellales</taxon>
        <taxon>Cyanothecaceae</taxon>
        <taxon>Cyanothece</taxon>
    </lineage>
</organism>
<gene>
    <name evidence="2" type="ordered locus">Cyan7425_1288</name>
</gene>
<name>B8HMQ0_CYAP4</name>
<evidence type="ECO:0000313" key="2">
    <source>
        <dbReference type="EMBL" id="ACL43665.1"/>
    </source>
</evidence>
<feature type="signal peptide" evidence="1">
    <location>
        <begin position="1"/>
        <end position="25"/>
    </location>
</feature>
<evidence type="ECO:0000256" key="1">
    <source>
        <dbReference type="SAM" id="SignalP"/>
    </source>
</evidence>
<accession>B8HMQ0</accession>
<reference evidence="2" key="1">
    <citation type="submission" date="2009-01" db="EMBL/GenBank/DDBJ databases">
        <title>Complete sequence of chromosome Cyanothece sp. PCC 7425.</title>
        <authorList>
            <consortium name="US DOE Joint Genome Institute"/>
            <person name="Lucas S."/>
            <person name="Copeland A."/>
            <person name="Lapidus A."/>
            <person name="Glavina del Rio T."/>
            <person name="Dalin E."/>
            <person name="Tice H."/>
            <person name="Bruce D."/>
            <person name="Goodwin L."/>
            <person name="Pitluck S."/>
            <person name="Sims D."/>
            <person name="Meineke L."/>
            <person name="Brettin T."/>
            <person name="Detter J.C."/>
            <person name="Han C."/>
            <person name="Larimer F."/>
            <person name="Land M."/>
            <person name="Hauser L."/>
            <person name="Kyrpides N."/>
            <person name="Ovchinnikova G."/>
            <person name="Liberton M."/>
            <person name="Stoeckel J."/>
            <person name="Banerjee A."/>
            <person name="Singh A."/>
            <person name="Page L."/>
            <person name="Sato H."/>
            <person name="Zhao L."/>
            <person name="Sherman L."/>
            <person name="Pakrasi H."/>
            <person name="Richardson P."/>
        </authorList>
    </citation>
    <scope>NUCLEOTIDE SEQUENCE</scope>
    <source>
        <strain evidence="2">PCC 7425</strain>
    </source>
</reference>
<proteinExistence type="predicted"/>
<dbReference type="STRING" id="395961.Cyan7425_1288"/>
<sequence length="244" mass="25712">MSQSLILTSTLLLATLTFSPAPLRANSIPPTPGNSSPNNFGIDNPGLRRAMNLARQAAERTNGGLNNYRAEAAMYGTATQSPFVDNGNGTWTFTFRGGPPGWTTPTLETAVTVSQDGSQVTIDYNGPLRSAEVPVAPAPIGTSPGEESIALRRAMNLARQAAERANGGLENYRAEAAMYGSTDQAPVVDNGNGTWTFRFQGGPPGSTTPTVESEITVSRDRQVTINYNGPLRNNSGAKQGQPQG</sequence>
<dbReference type="OrthoDB" id="514307at2"/>